<feature type="repeat" description="TPR" evidence="1">
    <location>
        <begin position="167"/>
        <end position="200"/>
    </location>
</feature>
<dbReference type="Proteomes" id="UP000002725">
    <property type="component" value="Chromosome"/>
</dbReference>
<dbReference type="eggNOG" id="COG0457">
    <property type="taxonomic scope" value="Bacteria"/>
</dbReference>
<feature type="repeat" description="TPR" evidence="1">
    <location>
        <begin position="520"/>
        <end position="553"/>
    </location>
</feature>
<dbReference type="SUPFAM" id="SSF48452">
    <property type="entry name" value="TPR-like"/>
    <property type="match status" value="2"/>
</dbReference>
<evidence type="ECO:0000256" key="1">
    <source>
        <dbReference type="PROSITE-ProRule" id="PRU00339"/>
    </source>
</evidence>
<name>B4S5I2_PROA2</name>
<sequence length="582" mass="66226">MMDRCFRKGALNILAMTIFRRSPSLCCVPIVMLILLYRLIVPSRCAFGAEPEKPASNAAVESISTRDYLVEGLLCAAKGDYQSALEAYGLVLAREPHAGAASYASAQAWIGLDQLDSARHYSSIAVESDPSNKYYRGMLAAIYHEQKSYELAAREFQTLSELDPSNITVLYSLAQSYLSAGEGGKALKVYLRILRFDPSDERTLSRILWLELKLHQYREAIATLRSLIRQVPDNQKLRLTLGELYLQIDEPQKAIEIFEALARDHPAFLPAWVDLLGVRAEQGDPLRFQECLNRYYSLDHVTLNQKIELARLFMIRSELDGIYTAPALVMLERIASEEPDNLNVLLMRAMLYSRQERYQEAREGLTRVLELDSSKVHAWEELASSYMAGNQYHHVLYTIRKAREVLNPLTLRLQVLDGYALFRSGLYEEASRVLNDALGFVNKESRQWLLIQLHMTRAMNYEKLMDMDKSRQAYIAVLDIDPENPLALNNLAYMMAESGGDLDKALEYALKAVAEEPDNPVFLDTLGWVYAQRGEYDNAKGYLEKAVQQKPDEPEIYQHLSEVYKALGDEEKAEAYRQKAGE</sequence>
<accession>B4S5I2</accession>
<keyword evidence="3" id="KW-1185">Reference proteome</keyword>
<dbReference type="EMBL" id="CP001108">
    <property type="protein sequence ID" value="ACF45579.1"/>
    <property type="molecule type" value="Genomic_DNA"/>
</dbReference>
<dbReference type="InterPro" id="IPR011990">
    <property type="entry name" value="TPR-like_helical_dom_sf"/>
</dbReference>
<dbReference type="STRING" id="290512.Paes_0523"/>
<dbReference type="SMART" id="SM00028">
    <property type="entry name" value="TPR"/>
    <property type="match status" value="9"/>
</dbReference>
<organism evidence="2 3">
    <name type="scientific">Prosthecochloris aestuarii (strain DSM 271 / SK 413)</name>
    <dbReference type="NCBI Taxonomy" id="290512"/>
    <lineage>
        <taxon>Bacteria</taxon>
        <taxon>Pseudomonadati</taxon>
        <taxon>Chlorobiota</taxon>
        <taxon>Chlorobiia</taxon>
        <taxon>Chlorobiales</taxon>
        <taxon>Chlorobiaceae</taxon>
        <taxon>Prosthecochloris</taxon>
    </lineage>
</organism>
<dbReference type="KEGG" id="paa:Paes_0523"/>
<dbReference type="Gene3D" id="1.25.40.10">
    <property type="entry name" value="Tetratricopeptide repeat domain"/>
    <property type="match status" value="3"/>
</dbReference>
<reference evidence="2" key="1">
    <citation type="submission" date="2008-06" db="EMBL/GenBank/DDBJ databases">
        <title>Complete sequence of chromosome of Prosthecochloris aestuarii DSM 271.</title>
        <authorList>
            <consortium name="US DOE Joint Genome Institute"/>
            <person name="Lucas S."/>
            <person name="Copeland A."/>
            <person name="Lapidus A."/>
            <person name="Glavina del Rio T."/>
            <person name="Dalin E."/>
            <person name="Tice H."/>
            <person name="Bruce D."/>
            <person name="Goodwin L."/>
            <person name="Pitluck S."/>
            <person name="Schmutz J."/>
            <person name="Larimer F."/>
            <person name="Land M."/>
            <person name="Hauser L."/>
            <person name="Kyrpides N."/>
            <person name="Anderson I."/>
            <person name="Liu Z."/>
            <person name="Li T."/>
            <person name="Zhao F."/>
            <person name="Overmann J."/>
            <person name="Bryant D.A."/>
            <person name="Richardson P."/>
        </authorList>
    </citation>
    <scope>NUCLEOTIDE SEQUENCE [LARGE SCALE GENOMIC DNA]</scope>
    <source>
        <strain evidence="2">DSM 271</strain>
    </source>
</reference>
<dbReference type="PANTHER" id="PTHR12558:SF13">
    <property type="entry name" value="CELL DIVISION CYCLE PROTEIN 27 HOMOLOG"/>
    <property type="match status" value="1"/>
</dbReference>
<dbReference type="InterPro" id="IPR019734">
    <property type="entry name" value="TPR_rpt"/>
</dbReference>
<evidence type="ECO:0000313" key="3">
    <source>
        <dbReference type="Proteomes" id="UP000002725"/>
    </source>
</evidence>
<dbReference type="PROSITE" id="PS50005">
    <property type="entry name" value="TPR"/>
    <property type="match status" value="3"/>
</dbReference>
<dbReference type="PANTHER" id="PTHR12558">
    <property type="entry name" value="CELL DIVISION CYCLE 16,23,27"/>
    <property type="match status" value="1"/>
</dbReference>
<proteinExistence type="predicted"/>
<keyword evidence="1" id="KW-0802">TPR repeat</keyword>
<feature type="repeat" description="TPR" evidence="1">
    <location>
        <begin position="342"/>
        <end position="375"/>
    </location>
</feature>
<dbReference type="HOGENOM" id="CLU_007251_3_1_10"/>
<dbReference type="Pfam" id="PF14559">
    <property type="entry name" value="TPR_19"/>
    <property type="match status" value="3"/>
</dbReference>
<protein>
    <submittedName>
        <fullName evidence="2">Tetratricopeptide TPR_2 repeat protein</fullName>
    </submittedName>
</protein>
<dbReference type="Pfam" id="PF13432">
    <property type="entry name" value="TPR_16"/>
    <property type="match status" value="3"/>
</dbReference>
<dbReference type="AlphaFoldDB" id="B4S5I2"/>
<evidence type="ECO:0000313" key="2">
    <source>
        <dbReference type="EMBL" id="ACF45579.1"/>
    </source>
</evidence>
<gene>
    <name evidence="2" type="ordered locus">Paes_0523</name>
</gene>